<feature type="region of interest" description="Disordered" evidence="1">
    <location>
        <begin position="102"/>
        <end position="157"/>
    </location>
</feature>
<proteinExistence type="predicted"/>
<sequence length="259" mass="29344">MSDTYQLNLYKQMHTMLSSPPKPRDNNQPYRNPLVPDTLDQAPAYKSRSSVPGYMESSKPLTERPRGIARTSLSDKHSGSFAFSYETPEDFVPSRRVIAQKSSETFEQPISVRKSAYQPPERNPITQNSKELEVHQPKVRGKGQPPSSLGEVITQDKKPVEETPARNSMYFQKMRSNIFDGNAAEVERERPKKKVVMDRPEGAGSLLQYNYALEYRDSGVSGKPSDHKVEKEALQQTKVSRGMAEVFKMRRNQSAVTFA</sequence>
<keyword evidence="3" id="KW-1185">Reference proteome</keyword>
<feature type="region of interest" description="Disordered" evidence="1">
    <location>
        <begin position="15"/>
        <end position="66"/>
    </location>
</feature>
<dbReference type="Proteomes" id="UP001162131">
    <property type="component" value="Unassembled WGS sequence"/>
</dbReference>
<accession>A0AAU9IVS2</accession>
<gene>
    <name evidence="2" type="ORF">BSTOLATCC_MIC18483</name>
</gene>
<protein>
    <submittedName>
        <fullName evidence="2">Uncharacterized protein</fullName>
    </submittedName>
</protein>
<evidence type="ECO:0000256" key="1">
    <source>
        <dbReference type="SAM" id="MobiDB-lite"/>
    </source>
</evidence>
<evidence type="ECO:0000313" key="3">
    <source>
        <dbReference type="Proteomes" id="UP001162131"/>
    </source>
</evidence>
<organism evidence="2 3">
    <name type="scientific">Blepharisma stoltei</name>
    <dbReference type="NCBI Taxonomy" id="1481888"/>
    <lineage>
        <taxon>Eukaryota</taxon>
        <taxon>Sar</taxon>
        <taxon>Alveolata</taxon>
        <taxon>Ciliophora</taxon>
        <taxon>Postciliodesmatophora</taxon>
        <taxon>Heterotrichea</taxon>
        <taxon>Heterotrichida</taxon>
        <taxon>Blepharismidae</taxon>
        <taxon>Blepharisma</taxon>
    </lineage>
</organism>
<comment type="caution">
    <text evidence="2">The sequence shown here is derived from an EMBL/GenBank/DDBJ whole genome shotgun (WGS) entry which is preliminary data.</text>
</comment>
<dbReference type="EMBL" id="CAJZBQ010000018">
    <property type="protein sequence ID" value="CAG9317229.1"/>
    <property type="molecule type" value="Genomic_DNA"/>
</dbReference>
<dbReference type="AlphaFoldDB" id="A0AAU9IVS2"/>
<name>A0AAU9IVS2_9CILI</name>
<evidence type="ECO:0000313" key="2">
    <source>
        <dbReference type="EMBL" id="CAG9317229.1"/>
    </source>
</evidence>
<reference evidence="2" key="1">
    <citation type="submission" date="2021-09" db="EMBL/GenBank/DDBJ databases">
        <authorList>
            <consortium name="AG Swart"/>
            <person name="Singh M."/>
            <person name="Singh A."/>
            <person name="Seah K."/>
            <person name="Emmerich C."/>
        </authorList>
    </citation>
    <scope>NUCLEOTIDE SEQUENCE</scope>
    <source>
        <strain evidence="2">ATCC30299</strain>
    </source>
</reference>